<evidence type="ECO:0000313" key="2">
    <source>
        <dbReference type="EMBL" id="MFK4640256.1"/>
    </source>
</evidence>
<evidence type="ECO:0000256" key="1">
    <source>
        <dbReference type="SAM" id="SignalP"/>
    </source>
</evidence>
<dbReference type="Proteomes" id="UP001620520">
    <property type="component" value="Unassembled WGS sequence"/>
</dbReference>
<feature type="signal peptide" evidence="1">
    <location>
        <begin position="1"/>
        <end position="29"/>
    </location>
</feature>
<keyword evidence="1" id="KW-0732">Signal</keyword>
<comment type="caution">
    <text evidence="2">The sequence shown here is derived from an EMBL/GenBank/DDBJ whole genome shotgun (WGS) entry which is preliminary data.</text>
</comment>
<dbReference type="EMBL" id="JBIYEW010000003">
    <property type="protein sequence ID" value="MFK4640256.1"/>
    <property type="molecule type" value="Genomic_DNA"/>
</dbReference>
<protein>
    <recommendedName>
        <fullName evidence="4">WxL domain-containing protein</fullName>
    </recommendedName>
</protein>
<evidence type="ECO:0000313" key="3">
    <source>
        <dbReference type="Proteomes" id="UP001620520"/>
    </source>
</evidence>
<feature type="chain" id="PRO_5046835080" description="WxL domain-containing protein" evidence="1">
    <location>
        <begin position="30"/>
        <end position="207"/>
    </location>
</feature>
<dbReference type="RefSeq" id="WP_404594976.1">
    <property type="nucleotide sequence ID" value="NZ_JBIYEW010000003.1"/>
</dbReference>
<accession>A0ABW8N9H5</accession>
<gene>
    <name evidence="2" type="ORF">ABIA52_003145</name>
</gene>
<name>A0ABW8N9H5_9MICC</name>
<keyword evidence="3" id="KW-1185">Reference proteome</keyword>
<proteinExistence type="predicted"/>
<reference evidence="2 3" key="1">
    <citation type="submission" date="2024-10" db="EMBL/GenBank/DDBJ databases">
        <title>Novel secondary metabolite-producing bacteria for plant disease control.</title>
        <authorList>
            <person name="Chevrette M."/>
        </authorList>
    </citation>
    <scope>NUCLEOTIDE SEQUENCE [LARGE SCALE GENOMIC DNA]</scope>
    <source>
        <strain evidence="2 3">J30 TE3557</strain>
    </source>
</reference>
<evidence type="ECO:0008006" key="4">
    <source>
        <dbReference type="Google" id="ProtNLM"/>
    </source>
</evidence>
<sequence length="207" mass="20943">MNRHKFLARGAAVSTAAALLLGVAGMAMADQNHGDQDVDVNVGITEVVDGGVLAMSVAGTATALTEDGSTPAVRQFKGTLPTVTVTDTRSPDEIPAGAGWYVLGTSTDFVGGAGQPAISASHLGWAPRVIDGGGSGQVTEGDRVDTSMDSGSNAVGLVDQELLALTQDSGAIASEGQWTANADLFLRTPATVAPGNYVAKLTLSLFE</sequence>
<organism evidence="2 3">
    <name type="scientific">Paenarthrobacter histidinolovorans</name>
    <dbReference type="NCBI Taxonomy" id="43664"/>
    <lineage>
        <taxon>Bacteria</taxon>
        <taxon>Bacillati</taxon>
        <taxon>Actinomycetota</taxon>
        <taxon>Actinomycetes</taxon>
        <taxon>Micrococcales</taxon>
        <taxon>Micrococcaceae</taxon>
        <taxon>Paenarthrobacter</taxon>
    </lineage>
</organism>